<dbReference type="NCBIfam" id="NF005591">
    <property type="entry name" value="PRK07318.1"/>
    <property type="match status" value="1"/>
</dbReference>
<name>A0A4Y3PU28_BREPA</name>
<dbReference type="GO" id="GO:0006526">
    <property type="term" value="P:L-arginine biosynthetic process"/>
    <property type="evidence" value="ECO:0007669"/>
    <property type="project" value="TreeGrafter"/>
</dbReference>
<accession>A0A4Y3PU28</accession>
<keyword evidence="3" id="KW-0645">Protease</keyword>
<dbReference type="SUPFAM" id="SSF55031">
    <property type="entry name" value="Bacterial exopeptidase dimerisation domain"/>
    <property type="match status" value="1"/>
</dbReference>
<dbReference type="NCBIfam" id="TIGR01887">
    <property type="entry name" value="dipeptidaselike"/>
    <property type="match status" value="1"/>
</dbReference>
<dbReference type="EMBL" id="BJMH01000043">
    <property type="protein sequence ID" value="GEB35506.1"/>
    <property type="molecule type" value="Genomic_DNA"/>
</dbReference>
<evidence type="ECO:0000256" key="1">
    <source>
        <dbReference type="ARBA" id="ARBA00001947"/>
    </source>
</evidence>
<dbReference type="GO" id="GO:0008270">
    <property type="term" value="F:zinc ion binding"/>
    <property type="evidence" value="ECO:0007669"/>
    <property type="project" value="InterPro"/>
</dbReference>
<sequence>MSEYWKKQALLQKEAFVDELVAFLSINSIEDMTTATEGKPFGQGVAAALEAMLERGQQDGFATKNLDGYAGTIEYGDGEEEIGVLVHIDVVTVGEGWTTPPFEPTIRDGRMYARGALDDKGPALAAYYALRLVRDSGLALSKKVRLIIGTDEESGWLCMKHFAEHDRVPPVGFSPDSAFPMIHAEKGQINPTLTIAPTQRGAGADRGWTLLSFVSGDQGNSVPDKAEAVVELGAQAKAKFDFAQLAAEWDAFLQAMGTSGRIEQVDSDKLTFTLAGKPAHGMAPHEGVNAGTMLACFLREKSFEGSGSSFLSLLSDIVHEDYYGHELHLACEDEVSGKLTVNAGILRYSETDGGSVRLNIRYPATISCEEYVEKLRTRVAELGWTIASLRTSKSHYVPADHPVIQTLSKVYEEHTGEPTALLSSGGATYAKIMPYGVAYGPLFPGKESTAHLVDEYVEIDDLLRAMAIYAHAIYELAK</sequence>
<evidence type="ECO:0000256" key="4">
    <source>
        <dbReference type="ARBA" id="ARBA00022723"/>
    </source>
</evidence>
<dbReference type="SUPFAM" id="SSF53187">
    <property type="entry name" value="Zn-dependent exopeptidases"/>
    <property type="match status" value="1"/>
</dbReference>
<gene>
    <name evidence="9" type="primary">ytjP</name>
    <name evidence="9" type="ORF">BPA01_50860</name>
</gene>
<dbReference type="GO" id="GO:0008777">
    <property type="term" value="F:acetylornithine deacetylase activity"/>
    <property type="evidence" value="ECO:0007669"/>
    <property type="project" value="TreeGrafter"/>
</dbReference>
<dbReference type="AlphaFoldDB" id="A0A4Y3PU28"/>
<dbReference type="PANTHER" id="PTHR43808">
    <property type="entry name" value="ACETYLORNITHINE DEACETYLASE"/>
    <property type="match status" value="1"/>
</dbReference>
<evidence type="ECO:0000256" key="3">
    <source>
        <dbReference type="ARBA" id="ARBA00022670"/>
    </source>
</evidence>
<dbReference type="InterPro" id="IPR010964">
    <property type="entry name" value="M20A_pepV-rel"/>
</dbReference>
<comment type="cofactor">
    <cofactor evidence="1">
        <name>Zn(2+)</name>
        <dbReference type="ChEBI" id="CHEBI:29105"/>
    </cofactor>
</comment>
<dbReference type="InterPro" id="IPR050072">
    <property type="entry name" value="Peptidase_M20A"/>
</dbReference>
<dbReference type="GO" id="GO:0008237">
    <property type="term" value="F:metallopeptidase activity"/>
    <property type="evidence" value="ECO:0007669"/>
    <property type="project" value="UniProtKB-KW"/>
</dbReference>
<dbReference type="Gene3D" id="3.40.630.10">
    <property type="entry name" value="Zn peptidases"/>
    <property type="match status" value="1"/>
</dbReference>
<dbReference type="PANTHER" id="PTHR43808:SF31">
    <property type="entry name" value="N-ACETYL-L-CITRULLINE DEACETYLASE"/>
    <property type="match status" value="1"/>
</dbReference>
<keyword evidence="4" id="KW-0479">Metal-binding</keyword>
<keyword evidence="8" id="KW-0482">Metalloprotease</keyword>
<evidence type="ECO:0000256" key="8">
    <source>
        <dbReference type="ARBA" id="ARBA00023049"/>
    </source>
</evidence>
<evidence type="ECO:0000313" key="10">
    <source>
        <dbReference type="Proteomes" id="UP000316882"/>
    </source>
</evidence>
<dbReference type="RefSeq" id="WP_122963235.1">
    <property type="nucleotide sequence ID" value="NZ_BJMH01000043.1"/>
</dbReference>
<comment type="caution">
    <text evidence="9">The sequence shown here is derived from an EMBL/GenBank/DDBJ whole genome shotgun (WGS) entry which is preliminary data.</text>
</comment>
<keyword evidence="5" id="KW-0378">Hydrolase</keyword>
<dbReference type="GO" id="GO:0016805">
    <property type="term" value="F:dipeptidase activity"/>
    <property type="evidence" value="ECO:0007669"/>
    <property type="project" value="UniProtKB-KW"/>
</dbReference>
<reference evidence="9 10" key="1">
    <citation type="submission" date="2019-06" db="EMBL/GenBank/DDBJ databases">
        <title>Whole genome shotgun sequence of Brevibacillus parabrevis NBRC 12334.</title>
        <authorList>
            <person name="Hosoyama A."/>
            <person name="Uohara A."/>
            <person name="Ohji S."/>
            <person name="Ichikawa N."/>
        </authorList>
    </citation>
    <scope>NUCLEOTIDE SEQUENCE [LARGE SCALE GENOMIC DNA]</scope>
    <source>
        <strain evidence="9 10">NBRC 12334</strain>
    </source>
</reference>
<dbReference type="Proteomes" id="UP000316882">
    <property type="component" value="Unassembled WGS sequence"/>
</dbReference>
<dbReference type="Pfam" id="PF01546">
    <property type="entry name" value="Peptidase_M20"/>
    <property type="match status" value="1"/>
</dbReference>
<dbReference type="Gene3D" id="3.30.70.360">
    <property type="match status" value="2"/>
</dbReference>
<evidence type="ECO:0000256" key="2">
    <source>
        <dbReference type="ARBA" id="ARBA00006247"/>
    </source>
</evidence>
<evidence type="ECO:0000256" key="6">
    <source>
        <dbReference type="ARBA" id="ARBA00022833"/>
    </source>
</evidence>
<comment type="similarity">
    <text evidence="2">Belongs to the peptidase M20A family.</text>
</comment>
<organism evidence="9 10">
    <name type="scientific">Brevibacillus parabrevis</name>
    <dbReference type="NCBI Taxonomy" id="54914"/>
    <lineage>
        <taxon>Bacteria</taxon>
        <taxon>Bacillati</taxon>
        <taxon>Bacillota</taxon>
        <taxon>Bacilli</taxon>
        <taxon>Bacillales</taxon>
        <taxon>Paenibacillaceae</taxon>
        <taxon>Brevibacillus</taxon>
    </lineage>
</organism>
<keyword evidence="6" id="KW-0862">Zinc</keyword>
<protein>
    <submittedName>
        <fullName evidence="9">Putative dipeptidase YtjP</fullName>
    </submittedName>
</protein>
<evidence type="ECO:0000256" key="5">
    <source>
        <dbReference type="ARBA" id="ARBA00022801"/>
    </source>
</evidence>
<proteinExistence type="inferred from homology"/>
<evidence type="ECO:0000313" key="9">
    <source>
        <dbReference type="EMBL" id="GEB35506.1"/>
    </source>
</evidence>
<keyword evidence="10" id="KW-1185">Reference proteome</keyword>
<dbReference type="CDD" id="cd03888">
    <property type="entry name" value="M20_PepV"/>
    <property type="match status" value="1"/>
</dbReference>
<dbReference type="GO" id="GO:0006508">
    <property type="term" value="P:proteolysis"/>
    <property type="evidence" value="ECO:0007669"/>
    <property type="project" value="UniProtKB-KW"/>
</dbReference>
<evidence type="ECO:0000256" key="7">
    <source>
        <dbReference type="ARBA" id="ARBA00022997"/>
    </source>
</evidence>
<keyword evidence="7" id="KW-0224">Dipeptidase</keyword>
<dbReference type="InterPro" id="IPR002933">
    <property type="entry name" value="Peptidase_M20"/>
</dbReference>
<dbReference type="STRING" id="54914.AV540_06160"/>
<dbReference type="InterPro" id="IPR036264">
    <property type="entry name" value="Bact_exopeptidase_dim_dom"/>
</dbReference>